<dbReference type="RefSeq" id="WP_101861610.1">
    <property type="nucleotide sequence ID" value="NZ_JAOUTP010000026.1"/>
</dbReference>
<sequence>MTQRIAYVTSGMGSLGTAICRRLAQDGFIVVAGCGPNSKRKDVWLEDNRKLGFDFIASEGNVADWDSTVKAFQKIRAEVGEVDVLINNSGTARNVLFRDMQPQEWQAVIDTNMNSLFNVTRQVVDSMMARGWGRIINISSLNAQIGTVGQVNYSTAKYAVRGFTRALAREVSARGVTVNTVSPGYLATRKLKTVTPVQVIDKIVQEIPVRRLGSPKEIASICAWLASDEAGYATGANFSVNGGMHMS</sequence>
<dbReference type="InterPro" id="IPR020904">
    <property type="entry name" value="Sc_DH/Rdtase_CS"/>
</dbReference>
<dbReference type="InterPro" id="IPR011283">
    <property type="entry name" value="Acetoacetyl-CoA_reductase"/>
</dbReference>
<name>A0AAW8XU21_9ENTR</name>
<dbReference type="FunFam" id="3.40.50.720:FF:000173">
    <property type="entry name" value="3-oxoacyl-[acyl-carrier protein] reductase"/>
    <property type="match status" value="1"/>
</dbReference>
<dbReference type="PROSITE" id="PS00061">
    <property type="entry name" value="ADH_SHORT"/>
    <property type="match status" value="1"/>
</dbReference>
<protein>
    <submittedName>
        <fullName evidence="3">Acetoacetyl-CoA reductase</fullName>
        <ecNumber evidence="3">1.1.1.36</ecNumber>
    </submittedName>
</protein>
<dbReference type="InterPro" id="IPR036291">
    <property type="entry name" value="NAD(P)-bd_dom_sf"/>
</dbReference>
<dbReference type="Gene3D" id="3.40.50.720">
    <property type="entry name" value="NAD(P)-binding Rossmann-like Domain"/>
    <property type="match status" value="1"/>
</dbReference>
<comment type="caution">
    <text evidence="3">The sequence shown here is derived from an EMBL/GenBank/DDBJ whole genome shotgun (WGS) entry which is preliminary data.</text>
</comment>
<dbReference type="EC" id="1.1.1.36" evidence="3"/>
<reference evidence="3" key="1">
    <citation type="submission" date="2023-10" db="EMBL/GenBank/DDBJ databases">
        <title>Surveillance and assessment of the effects of hospital wastewater treatment on clearance of pathogenic bacterial and antimicrobial resistance genes.</title>
        <authorList>
            <person name="Wu Y."/>
        </authorList>
    </citation>
    <scope>NUCLEOTIDE SEQUENCE</scope>
    <source>
        <strain evidence="3">23-M-SRM-33-1</strain>
    </source>
</reference>
<dbReference type="SUPFAM" id="SSF51735">
    <property type="entry name" value="NAD(P)-binding Rossmann-fold domains"/>
    <property type="match status" value="1"/>
</dbReference>
<evidence type="ECO:0000256" key="1">
    <source>
        <dbReference type="ARBA" id="ARBA00006484"/>
    </source>
</evidence>
<organism evidence="3 4">
    <name type="scientific">Klebsiella quasipneumoniae subsp. quasipneumoniae</name>
    <dbReference type="NCBI Taxonomy" id="1667327"/>
    <lineage>
        <taxon>Bacteria</taxon>
        <taxon>Pseudomonadati</taxon>
        <taxon>Pseudomonadota</taxon>
        <taxon>Gammaproteobacteria</taxon>
        <taxon>Enterobacterales</taxon>
        <taxon>Enterobacteriaceae</taxon>
        <taxon>Klebsiella/Raoultella group</taxon>
        <taxon>Klebsiella</taxon>
        <taxon>Klebsiella pneumoniae complex</taxon>
    </lineage>
</organism>
<dbReference type="GO" id="GO:0032787">
    <property type="term" value="P:monocarboxylic acid metabolic process"/>
    <property type="evidence" value="ECO:0007669"/>
    <property type="project" value="UniProtKB-ARBA"/>
</dbReference>
<dbReference type="PRINTS" id="PR00080">
    <property type="entry name" value="SDRFAMILY"/>
</dbReference>
<dbReference type="InterPro" id="IPR002347">
    <property type="entry name" value="SDR_fam"/>
</dbReference>
<proteinExistence type="inferred from homology"/>
<dbReference type="PRINTS" id="PR00081">
    <property type="entry name" value="GDHRDH"/>
</dbReference>
<evidence type="ECO:0000313" key="4">
    <source>
        <dbReference type="Proteomes" id="UP001284547"/>
    </source>
</evidence>
<dbReference type="GO" id="GO:0005737">
    <property type="term" value="C:cytoplasm"/>
    <property type="evidence" value="ECO:0007669"/>
    <property type="project" value="InterPro"/>
</dbReference>
<dbReference type="EMBL" id="JAWHZD010000041">
    <property type="protein sequence ID" value="MDV0845097.1"/>
    <property type="molecule type" value="Genomic_DNA"/>
</dbReference>
<comment type="similarity">
    <text evidence="1">Belongs to the short-chain dehydrogenases/reductases (SDR) family.</text>
</comment>
<dbReference type="NCBIfam" id="TIGR01829">
    <property type="entry name" value="AcAcCoA_reduct"/>
    <property type="match status" value="1"/>
</dbReference>
<dbReference type="GO" id="GO:0042619">
    <property type="term" value="P:poly-hydroxybutyrate biosynthetic process"/>
    <property type="evidence" value="ECO:0007669"/>
    <property type="project" value="InterPro"/>
</dbReference>
<dbReference type="GO" id="GO:0018454">
    <property type="term" value="F:acetoacetyl-CoA reductase activity"/>
    <property type="evidence" value="ECO:0007669"/>
    <property type="project" value="UniProtKB-EC"/>
</dbReference>
<dbReference type="AlphaFoldDB" id="A0AAW8XU21"/>
<dbReference type="PANTHER" id="PTHR42879">
    <property type="entry name" value="3-OXOACYL-(ACYL-CARRIER-PROTEIN) REDUCTASE"/>
    <property type="match status" value="1"/>
</dbReference>
<dbReference type="Pfam" id="PF13561">
    <property type="entry name" value="adh_short_C2"/>
    <property type="match status" value="1"/>
</dbReference>
<accession>A0AAW8XU21</accession>
<evidence type="ECO:0000313" key="3">
    <source>
        <dbReference type="EMBL" id="MDV0845097.1"/>
    </source>
</evidence>
<evidence type="ECO:0000256" key="2">
    <source>
        <dbReference type="ARBA" id="ARBA00023002"/>
    </source>
</evidence>
<dbReference type="Proteomes" id="UP001284547">
    <property type="component" value="Unassembled WGS sequence"/>
</dbReference>
<dbReference type="PANTHER" id="PTHR42879:SF2">
    <property type="entry name" value="3-OXOACYL-[ACYL-CARRIER-PROTEIN] REDUCTASE FABG"/>
    <property type="match status" value="1"/>
</dbReference>
<dbReference type="InterPro" id="IPR050259">
    <property type="entry name" value="SDR"/>
</dbReference>
<gene>
    <name evidence="3" type="primary">phbB</name>
    <name evidence="3" type="ORF">RZP41_28230</name>
</gene>
<keyword evidence="2 3" id="KW-0560">Oxidoreductase</keyword>